<reference evidence="2 3" key="1">
    <citation type="submission" date="2021-07" db="EMBL/GenBank/DDBJ databases">
        <authorList>
            <person name="Palmer J.M."/>
        </authorList>
    </citation>
    <scope>NUCLEOTIDE SEQUENCE [LARGE SCALE GENOMIC DNA]</scope>
    <source>
        <strain evidence="2 3">AT_MEX2019</strain>
        <tissue evidence="2">Muscle</tissue>
    </source>
</reference>
<name>A0ABU7C666_9TELE</name>
<proteinExistence type="predicted"/>
<accession>A0ABU7C666</accession>
<protein>
    <submittedName>
        <fullName evidence="2">Uncharacterized protein</fullName>
    </submittedName>
</protein>
<feature type="region of interest" description="Disordered" evidence="1">
    <location>
        <begin position="104"/>
        <end position="136"/>
    </location>
</feature>
<evidence type="ECO:0000313" key="3">
    <source>
        <dbReference type="Proteomes" id="UP001345963"/>
    </source>
</evidence>
<organism evidence="2 3">
    <name type="scientific">Ataeniobius toweri</name>
    <dbReference type="NCBI Taxonomy" id="208326"/>
    <lineage>
        <taxon>Eukaryota</taxon>
        <taxon>Metazoa</taxon>
        <taxon>Chordata</taxon>
        <taxon>Craniata</taxon>
        <taxon>Vertebrata</taxon>
        <taxon>Euteleostomi</taxon>
        <taxon>Actinopterygii</taxon>
        <taxon>Neopterygii</taxon>
        <taxon>Teleostei</taxon>
        <taxon>Neoteleostei</taxon>
        <taxon>Acanthomorphata</taxon>
        <taxon>Ovalentaria</taxon>
        <taxon>Atherinomorphae</taxon>
        <taxon>Cyprinodontiformes</taxon>
        <taxon>Goodeidae</taxon>
        <taxon>Ataeniobius</taxon>
    </lineage>
</organism>
<dbReference type="Proteomes" id="UP001345963">
    <property type="component" value="Unassembled WGS sequence"/>
</dbReference>
<dbReference type="EMBL" id="JAHUTI010079551">
    <property type="protein sequence ID" value="MED6257780.1"/>
    <property type="molecule type" value="Genomic_DNA"/>
</dbReference>
<sequence length="405" mass="42867">MPCLSRLPICCFVPASCCEFFFFVIKPFALTITLPARLHSGALYLANHNKMFPPTMDPADKLKADALYRWVERQKEEAMRNLPTDLEVLPSPLLLEQMEREAVQRRSPPAPLAAHSGPAVKSSASSRRKRCRRGAPSCGSAAEEVVSLPAYVRAAASKPASSPATALSARLAAPPPMPSALAPARCSEATPDELEQRLRFYAWQIKCFRKTSLMYSSPELMERIRQMERDYETAVRQFYCRPPPSTPGLQGAAAAEQPTPGLQGAAAAEQPTPGLQGAAAAEQPTSGPQPGLQPDTPQPDSRPDTPQPGMTPDPKSASTPSTRRRGRRKRDTPAQVIGGPGDTSAHATEGPTDASASAHATEGPADASASAHTTEGLSDASAHATEGPADASAYATEGLADTSAP</sequence>
<gene>
    <name evidence="2" type="ORF">ATANTOWER_031311</name>
</gene>
<feature type="region of interest" description="Disordered" evidence="1">
    <location>
        <begin position="238"/>
        <end position="405"/>
    </location>
</feature>
<comment type="caution">
    <text evidence="2">The sequence shown here is derived from an EMBL/GenBank/DDBJ whole genome shotgun (WGS) entry which is preliminary data.</text>
</comment>
<evidence type="ECO:0000313" key="2">
    <source>
        <dbReference type="EMBL" id="MED6257780.1"/>
    </source>
</evidence>
<feature type="non-terminal residue" evidence="2">
    <location>
        <position position="405"/>
    </location>
</feature>
<evidence type="ECO:0000256" key="1">
    <source>
        <dbReference type="SAM" id="MobiDB-lite"/>
    </source>
</evidence>
<keyword evidence="3" id="KW-1185">Reference proteome</keyword>